<organism evidence="2 3">
    <name type="scientific">Nocardioides simplex</name>
    <name type="common">Arthrobacter simplex</name>
    <dbReference type="NCBI Taxonomy" id="2045"/>
    <lineage>
        <taxon>Bacteria</taxon>
        <taxon>Bacillati</taxon>
        <taxon>Actinomycetota</taxon>
        <taxon>Actinomycetes</taxon>
        <taxon>Propionibacteriales</taxon>
        <taxon>Nocardioidaceae</taxon>
        <taxon>Pimelobacter</taxon>
    </lineage>
</organism>
<dbReference type="HOGENOM" id="CLU_2012898_0_0_11"/>
<dbReference type="EMBL" id="CP009896">
    <property type="protein sequence ID" value="AIY15848.2"/>
    <property type="molecule type" value="Genomic_DNA"/>
</dbReference>
<keyword evidence="3" id="KW-1185">Reference proteome</keyword>
<gene>
    <name evidence="2" type="ORF">KR76_01995</name>
</gene>
<protein>
    <submittedName>
        <fullName evidence="2">Uncharacterized protein</fullName>
    </submittedName>
</protein>
<reference evidence="2 3" key="1">
    <citation type="journal article" date="2015" name="Genome Announc.">
        <title>Complete Genome Sequence of Steroid-Transforming Nocardioides simplex VKM Ac-2033D.</title>
        <authorList>
            <person name="Shtratnikova V.Y."/>
            <person name="Schelkunov M.I."/>
            <person name="Pekov Y.A."/>
            <person name="Fokina V.V."/>
            <person name="Logacheva M.D."/>
            <person name="Sokolov S.L."/>
            <person name="Bragin E.Y."/>
            <person name="Ashapkin V.V."/>
            <person name="Donova M.V."/>
        </authorList>
    </citation>
    <scope>NUCLEOTIDE SEQUENCE [LARGE SCALE GENOMIC DNA]</scope>
    <source>
        <strain evidence="2 3">VKM Ac-2033D</strain>
    </source>
</reference>
<evidence type="ECO:0000313" key="3">
    <source>
        <dbReference type="Proteomes" id="UP000030300"/>
    </source>
</evidence>
<evidence type="ECO:0000313" key="2">
    <source>
        <dbReference type="EMBL" id="AIY15848.2"/>
    </source>
</evidence>
<dbReference type="AlphaFoldDB" id="A0A0A1DH42"/>
<dbReference type="STRING" id="2045.KR76_01995"/>
<accession>A0A0A1DH42</accession>
<sequence length="123" mass="12794">MSLASCGGDEEPEVSSEPANTGAPSETPTVVLDMLDACRLLEQQVSKYGDSEADQEQFAAYLTTLAGSSDPETRAALLRIASAAANEYGGEGVDDVLDRQGEYLDALDNMAAECKAVGSSALQ</sequence>
<feature type="compositionally biased region" description="Polar residues" evidence="1">
    <location>
        <begin position="17"/>
        <end position="28"/>
    </location>
</feature>
<feature type="region of interest" description="Disordered" evidence="1">
    <location>
        <begin position="1"/>
        <end position="28"/>
    </location>
</feature>
<dbReference type="Proteomes" id="UP000030300">
    <property type="component" value="Chromosome"/>
</dbReference>
<evidence type="ECO:0000256" key="1">
    <source>
        <dbReference type="SAM" id="MobiDB-lite"/>
    </source>
</evidence>
<proteinExistence type="predicted"/>
<name>A0A0A1DH42_NOCSI</name>
<dbReference type="KEGG" id="psim:KR76_01995"/>